<dbReference type="AlphaFoldDB" id="A0A6A8NFV4"/>
<accession>A0A6A8NFV4</accession>
<evidence type="ECO:0000259" key="2">
    <source>
        <dbReference type="Pfam" id="PF08401"/>
    </source>
</evidence>
<feature type="domain" description="N-terminal" evidence="2">
    <location>
        <begin position="42"/>
        <end position="129"/>
    </location>
</feature>
<dbReference type="EMBL" id="WLYP01000002">
    <property type="protein sequence ID" value="MTD34954.1"/>
    <property type="molecule type" value="Genomic_DNA"/>
</dbReference>
<name>A0A6A8NFV4_ENTFC</name>
<dbReference type="RefSeq" id="WP_123864061.1">
    <property type="nucleotide sequence ID" value="NZ_JACYYY010000002.1"/>
</dbReference>
<comment type="caution">
    <text evidence="3">The sequence shown here is derived from an EMBL/GenBank/DDBJ whole genome shotgun (WGS) entry which is preliminary data.</text>
</comment>
<organism evidence="3">
    <name type="scientific">Enterococcus faecium</name>
    <name type="common">Streptococcus faecium</name>
    <dbReference type="NCBI Taxonomy" id="1352"/>
    <lineage>
        <taxon>Bacteria</taxon>
        <taxon>Bacillati</taxon>
        <taxon>Bacillota</taxon>
        <taxon>Bacilli</taxon>
        <taxon>Lactobacillales</taxon>
        <taxon>Enterococcaceae</taxon>
        <taxon>Enterococcus</taxon>
    </lineage>
</organism>
<sequence>MGKDSSKQSDQLQTLLAERDIRKLGNFLKDQVEEFKQSDQFKNYLDFVAKCPKYSTKNIQLLLKQKPTIGHVATFTKWKEQGYHIKRGSKGYKIFMPIIGAKYEDGQPVLNEKNEKVMEVKGFKLGTVFEDKQLVEYEKIPKPVAYLSQDPSLTKELFIALAEISKVEIELKPLEVDGYYSSTEQKIFINSKLHGADLIHTLIHEVTHAKLHQNTETSFGEKQYSIQELEAESTAYIVANNYGMDTSKYTIGYLNSWGLDKISSEDLYDVMENVQAAAKELIESIDSELNKQKEVQMKKTTLQSEIELAKEKQSDLQKELREKIEQQKNKEQSQDKTKTKEGIPL</sequence>
<gene>
    <name evidence="3" type="ORF">GKZ95_03540</name>
</gene>
<dbReference type="GO" id="GO:0003697">
    <property type="term" value="F:single-stranded DNA binding"/>
    <property type="evidence" value="ECO:0007669"/>
    <property type="project" value="InterPro"/>
</dbReference>
<dbReference type="Pfam" id="PF08401">
    <property type="entry name" value="ArdcN"/>
    <property type="match status" value="1"/>
</dbReference>
<evidence type="ECO:0000256" key="1">
    <source>
        <dbReference type="SAM" id="MobiDB-lite"/>
    </source>
</evidence>
<dbReference type="InterPro" id="IPR013610">
    <property type="entry name" value="ArdC_N"/>
</dbReference>
<reference evidence="3" key="1">
    <citation type="submission" date="2019-10" db="EMBL/GenBank/DDBJ databases">
        <title>Identification of the same linezolid-resistant Tn6246::fexB-poxtA-carrying Enterococcus faecium strain colonizing a hospitalized patient and bovines in different continents.</title>
        <authorList>
            <person name="Tedim A.P."/>
            <person name="Freitas A.R."/>
            <person name="Novais C."/>
            <person name="Duarte B."/>
            <person name="Elghaieb H."/>
            <person name="Abbassi M.S."/>
            <person name="Peixe L."/>
        </authorList>
    </citation>
    <scope>NUCLEOTIDE SEQUENCE</scope>
    <source>
        <strain evidence="3">2FEZ</strain>
    </source>
</reference>
<proteinExistence type="predicted"/>
<dbReference type="Gene3D" id="1.10.10.2910">
    <property type="match status" value="1"/>
</dbReference>
<feature type="region of interest" description="Disordered" evidence="1">
    <location>
        <begin position="308"/>
        <end position="345"/>
    </location>
</feature>
<protein>
    <recommendedName>
        <fullName evidence="2">N-terminal domain-containing protein</fullName>
    </recommendedName>
</protein>
<evidence type="ECO:0000313" key="3">
    <source>
        <dbReference type="EMBL" id="MTD34954.1"/>
    </source>
</evidence>